<feature type="region of interest" description="Disordered" evidence="1">
    <location>
        <begin position="1"/>
        <end position="43"/>
    </location>
</feature>
<dbReference type="InterPro" id="IPR052701">
    <property type="entry name" value="GAG_Ulvan_Degrading_Sulfatases"/>
</dbReference>
<evidence type="ECO:0000256" key="1">
    <source>
        <dbReference type="SAM" id="MobiDB-lite"/>
    </source>
</evidence>
<feature type="compositionally biased region" description="Polar residues" evidence="1">
    <location>
        <begin position="283"/>
        <end position="292"/>
    </location>
</feature>
<keyword evidence="4" id="KW-1185">Reference proteome</keyword>
<dbReference type="InterPro" id="IPR017850">
    <property type="entry name" value="Alkaline_phosphatase_core_sf"/>
</dbReference>
<dbReference type="EMBL" id="CP026309">
    <property type="protein sequence ID" value="AUV82739.1"/>
    <property type="molecule type" value="Genomic_DNA"/>
</dbReference>
<name>A0A2I8VNP9_9EURY</name>
<organism evidence="3 4">
    <name type="scientific">Salinigranum rubrum</name>
    <dbReference type="NCBI Taxonomy" id="755307"/>
    <lineage>
        <taxon>Archaea</taxon>
        <taxon>Methanobacteriati</taxon>
        <taxon>Methanobacteriota</taxon>
        <taxon>Stenosarchaea group</taxon>
        <taxon>Halobacteria</taxon>
        <taxon>Halobacteriales</taxon>
        <taxon>Haloferacaceae</taxon>
        <taxon>Salinigranum</taxon>
    </lineage>
</organism>
<dbReference type="SUPFAM" id="SSF53649">
    <property type="entry name" value="Alkaline phosphatase-like"/>
    <property type="match status" value="1"/>
</dbReference>
<reference evidence="3 4" key="1">
    <citation type="submission" date="2018-01" db="EMBL/GenBank/DDBJ databases">
        <title>Complete genome sequence of Salinigranum rubrum GX10T, an extremely halophilic archaeon isolated from a marine solar saltern.</title>
        <authorList>
            <person name="Han S."/>
        </authorList>
    </citation>
    <scope>NUCLEOTIDE SEQUENCE [LARGE SCALE GENOMIC DNA]</scope>
    <source>
        <strain evidence="3 4">GX10</strain>
    </source>
</reference>
<protein>
    <recommendedName>
        <fullName evidence="2">Sulfatase N-terminal domain-containing protein</fullName>
    </recommendedName>
</protein>
<feature type="compositionally biased region" description="Polar residues" evidence="1">
    <location>
        <begin position="302"/>
        <end position="311"/>
    </location>
</feature>
<feature type="region of interest" description="Disordered" evidence="1">
    <location>
        <begin position="282"/>
        <end position="568"/>
    </location>
</feature>
<sequence length="568" mass="61470">MPRVSPGVTRDGAATRCTPRSRCGVRPMHVGRPNTPTPSHGFEAVPHEATAADDVGTVERRRRSNCRLTKSRSPLGSRRMDDRRNIVLVTADSLRADHCGHLDGENLTPNLDRLAADGVAFETAMANAGATRASMSSFLTGRYPHARPTASSVRDLVGQHFAAEDTLPERLSRRGYETAVFTANPWTSRYFLDEDLFDHFVDFIDGDGDTPSETSGDVGTTVERGGTLNRMVNWWQGQDMFMTWEAMSDRIETWLADASEPYFCWVFVVDPHMPYLPPRPTARSRNCLSTPRTPGCTPTVPAPSTRSSATCSPKRIAAPFATPTSSSVTSRTDSPRTPCSGSTPTTGRCSARAACTVTGTPTRRRSASRWSSQTPGATGSPSPSRSVRCRTCWSTRRLRRSSTRATTPNRTSRRDSPAPSGSFAAPTGSTFAGPTASRRTAFGGNAGRGGPRRPAGDLLGARRRVGPLDRTPSRGHGGRGRPRRERAVVAVRGDSFGRSLFPPPPTDRVRLSGPTRVRLSGPTRVRLSGPTRVDSNRVSGTPRSPTRCGLAPNPVGPLRDRLTRDDVP</sequence>
<evidence type="ECO:0000259" key="2">
    <source>
        <dbReference type="Pfam" id="PF00884"/>
    </source>
</evidence>
<dbReference type="Gene3D" id="3.40.720.10">
    <property type="entry name" value="Alkaline Phosphatase, subunit A"/>
    <property type="match status" value="1"/>
</dbReference>
<evidence type="ECO:0000313" key="4">
    <source>
        <dbReference type="Proteomes" id="UP000236584"/>
    </source>
</evidence>
<dbReference type="Proteomes" id="UP000236584">
    <property type="component" value="Chromosome"/>
</dbReference>
<dbReference type="PANTHER" id="PTHR43751">
    <property type="entry name" value="SULFATASE"/>
    <property type="match status" value="1"/>
</dbReference>
<feature type="domain" description="Sulfatase N-terminal" evidence="2">
    <location>
        <begin position="84"/>
        <end position="285"/>
    </location>
</feature>
<dbReference type="PANTHER" id="PTHR43751:SF3">
    <property type="entry name" value="SULFATASE N-TERMINAL DOMAIN-CONTAINING PROTEIN"/>
    <property type="match status" value="1"/>
</dbReference>
<dbReference type="KEGG" id="srub:C2R22_14710"/>
<dbReference type="InterPro" id="IPR000917">
    <property type="entry name" value="Sulfatase_N"/>
</dbReference>
<feature type="compositionally biased region" description="Polar residues" evidence="1">
    <location>
        <begin position="368"/>
        <end position="385"/>
    </location>
</feature>
<evidence type="ECO:0000313" key="3">
    <source>
        <dbReference type="EMBL" id="AUV82739.1"/>
    </source>
</evidence>
<dbReference type="AlphaFoldDB" id="A0A2I8VNP9"/>
<feature type="compositionally biased region" description="Basic and acidic residues" evidence="1">
    <location>
        <begin position="558"/>
        <end position="568"/>
    </location>
</feature>
<feature type="compositionally biased region" description="Polar residues" evidence="1">
    <location>
        <begin position="322"/>
        <end position="348"/>
    </location>
</feature>
<accession>A0A2I8VNP9</accession>
<dbReference type="Pfam" id="PF00884">
    <property type="entry name" value="Sulfatase"/>
    <property type="match status" value="1"/>
</dbReference>
<proteinExistence type="predicted"/>
<gene>
    <name evidence="3" type="ORF">C2R22_14710</name>
</gene>